<protein>
    <submittedName>
        <fullName evidence="2">Uncharacterized protein</fullName>
    </submittedName>
</protein>
<name>A0A517L8W8_9PEZI</name>
<dbReference type="AlphaFoldDB" id="A0A517L8W8"/>
<dbReference type="EMBL" id="CP042191">
    <property type="protein sequence ID" value="QDS72082.1"/>
    <property type="molecule type" value="Genomic_DNA"/>
</dbReference>
<keyword evidence="3" id="KW-1185">Reference proteome</keyword>
<evidence type="ECO:0000313" key="2">
    <source>
        <dbReference type="EMBL" id="QDS72082.1"/>
    </source>
</evidence>
<dbReference type="Proteomes" id="UP000316270">
    <property type="component" value="Chromosome 7"/>
</dbReference>
<organism evidence="2 3">
    <name type="scientific">Venturia effusa</name>
    <dbReference type="NCBI Taxonomy" id="50376"/>
    <lineage>
        <taxon>Eukaryota</taxon>
        <taxon>Fungi</taxon>
        <taxon>Dikarya</taxon>
        <taxon>Ascomycota</taxon>
        <taxon>Pezizomycotina</taxon>
        <taxon>Dothideomycetes</taxon>
        <taxon>Pleosporomycetidae</taxon>
        <taxon>Venturiales</taxon>
        <taxon>Venturiaceae</taxon>
        <taxon>Venturia</taxon>
    </lineage>
</organism>
<accession>A0A517L8W8</accession>
<feature type="region of interest" description="Disordered" evidence="1">
    <location>
        <begin position="1"/>
        <end position="20"/>
    </location>
</feature>
<gene>
    <name evidence="2" type="ORF">FKW77_003204</name>
</gene>
<sequence>MAPTSLHPFPNLRIPGRPNQPLHLDNKPLSLLTETPIPEKPDTSNLTPAIGTATILYNWCPASLFALLDIQNWFSFTWLLTLNQGLANESKIEIGRIRNQLTMGELGTDEQHWKVMFTFTIEPLGDDEVGGGKWISNPRESMLGDKLIEDVLEIETRATSFVGEH</sequence>
<dbReference type="OrthoDB" id="432970at2759"/>
<reference evidence="2 3" key="1">
    <citation type="submission" date="2019-07" db="EMBL/GenBank/DDBJ databases">
        <title>Finished genome of Venturia effusa.</title>
        <authorList>
            <person name="Young C.A."/>
            <person name="Cox M.P."/>
            <person name="Ganley A.R.D."/>
            <person name="David W.J."/>
        </authorList>
    </citation>
    <scope>NUCLEOTIDE SEQUENCE [LARGE SCALE GENOMIC DNA]</scope>
    <source>
        <strain evidence="3">albino</strain>
    </source>
</reference>
<evidence type="ECO:0000256" key="1">
    <source>
        <dbReference type="SAM" id="MobiDB-lite"/>
    </source>
</evidence>
<evidence type="ECO:0000313" key="3">
    <source>
        <dbReference type="Proteomes" id="UP000316270"/>
    </source>
</evidence>
<proteinExistence type="predicted"/>
<dbReference type="STRING" id="50376.A0A517L8W8"/>